<dbReference type="PANTHER" id="PTHR30290">
    <property type="entry name" value="PERIPLASMIC BINDING COMPONENT OF ABC TRANSPORTER"/>
    <property type="match status" value="1"/>
</dbReference>
<dbReference type="RefSeq" id="WP_092726776.1">
    <property type="nucleotide sequence ID" value="NZ_FNGW01000007.1"/>
</dbReference>
<keyword evidence="3" id="KW-0813">Transport</keyword>
<dbReference type="GO" id="GO:0015833">
    <property type="term" value="P:peptide transport"/>
    <property type="evidence" value="ECO:0007669"/>
    <property type="project" value="TreeGrafter"/>
</dbReference>
<evidence type="ECO:0000256" key="3">
    <source>
        <dbReference type="ARBA" id="ARBA00022448"/>
    </source>
</evidence>
<dbReference type="Gene3D" id="3.10.105.10">
    <property type="entry name" value="Dipeptide-binding Protein, Domain 3"/>
    <property type="match status" value="1"/>
</dbReference>
<gene>
    <name evidence="12" type="ORF">SAMN04515677_10711</name>
</gene>
<feature type="domain" description="Solute-binding protein family 5" evidence="11">
    <location>
        <begin position="326"/>
        <end position="545"/>
    </location>
</feature>
<keyword evidence="6" id="KW-0653">Protein transport</keyword>
<evidence type="ECO:0000313" key="12">
    <source>
        <dbReference type="EMBL" id="SDM22838.1"/>
    </source>
</evidence>
<evidence type="ECO:0000256" key="4">
    <source>
        <dbReference type="ARBA" id="ARBA00022729"/>
    </source>
</evidence>
<comment type="similarity">
    <text evidence="2">Belongs to the bacterial solute-binding protein 5 family.</text>
</comment>
<name>A0A1G9RHY5_9FIRM</name>
<dbReference type="InterPro" id="IPR000914">
    <property type="entry name" value="SBP_5_dom"/>
</dbReference>
<evidence type="ECO:0000259" key="11">
    <source>
        <dbReference type="Pfam" id="PF00496"/>
    </source>
</evidence>
<dbReference type="Pfam" id="PF00496">
    <property type="entry name" value="SBP_bac_5"/>
    <property type="match status" value="2"/>
</dbReference>
<dbReference type="FunFam" id="3.90.76.10:FF:000001">
    <property type="entry name" value="Oligopeptide ABC transporter substrate-binding protein"/>
    <property type="match status" value="1"/>
</dbReference>
<feature type="chain" id="PRO_5038675895" description="Periplasmic oligopeptide-binding protein OppA" evidence="10">
    <location>
        <begin position="23"/>
        <end position="550"/>
    </location>
</feature>
<dbReference type="PROSITE" id="PS51257">
    <property type="entry name" value="PROKAR_LIPOPROTEIN"/>
    <property type="match status" value="1"/>
</dbReference>
<dbReference type="GO" id="GO:0030288">
    <property type="term" value="C:outer membrane-bounded periplasmic space"/>
    <property type="evidence" value="ECO:0007669"/>
    <property type="project" value="UniProtKB-ARBA"/>
</dbReference>
<dbReference type="PANTHER" id="PTHR30290:SF10">
    <property type="entry name" value="PERIPLASMIC OLIGOPEPTIDE-BINDING PROTEIN-RELATED"/>
    <property type="match status" value="1"/>
</dbReference>
<dbReference type="AlphaFoldDB" id="A0A1G9RHY5"/>
<accession>A0A1G9RHY5</accession>
<evidence type="ECO:0000256" key="1">
    <source>
        <dbReference type="ARBA" id="ARBA00004418"/>
    </source>
</evidence>
<dbReference type="EMBL" id="FNGW01000007">
    <property type="protein sequence ID" value="SDM22838.1"/>
    <property type="molecule type" value="Genomic_DNA"/>
</dbReference>
<evidence type="ECO:0000256" key="6">
    <source>
        <dbReference type="ARBA" id="ARBA00022927"/>
    </source>
</evidence>
<dbReference type="InterPro" id="IPR039424">
    <property type="entry name" value="SBP_5"/>
</dbReference>
<evidence type="ECO:0000256" key="8">
    <source>
        <dbReference type="ARBA" id="ARBA00063980"/>
    </source>
</evidence>
<evidence type="ECO:0000256" key="9">
    <source>
        <dbReference type="ARBA" id="ARBA00072558"/>
    </source>
</evidence>
<dbReference type="Gene3D" id="3.40.190.10">
    <property type="entry name" value="Periplasmic binding protein-like II"/>
    <property type="match status" value="2"/>
</dbReference>
<dbReference type="CDD" id="cd08504">
    <property type="entry name" value="PBP2_OppA"/>
    <property type="match status" value="1"/>
</dbReference>
<keyword evidence="7" id="KW-1015">Disulfide bond</keyword>
<evidence type="ECO:0000256" key="10">
    <source>
        <dbReference type="SAM" id="SignalP"/>
    </source>
</evidence>
<protein>
    <recommendedName>
        <fullName evidence="9">Periplasmic oligopeptide-binding protein OppA</fullName>
    </recommendedName>
</protein>
<reference evidence="12 13" key="1">
    <citation type="submission" date="2016-10" db="EMBL/GenBank/DDBJ databases">
        <authorList>
            <person name="de Groot N.N."/>
        </authorList>
    </citation>
    <scope>NUCLEOTIDE SEQUENCE [LARGE SCALE GENOMIC DNA]</scope>
    <source>
        <strain evidence="12 13">DSM 797</strain>
    </source>
</reference>
<dbReference type="GO" id="GO:1904680">
    <property type="term" value="F:peptide transmembrane transporter activity"/>
    <property type="evidence" value="ECO:0007669"/>
    <property type="project" value="TreeGrafter"/>
</dbReference>
<dbReference type="FunFam" id="3.40.190.10:FF:000018">
    <property type="entry name" value="Oligopeptide ABC transporter, oligopeptide-binding protein"/>
    <property type="match status" value="1"/>
</dbReference>
<evidence type="ECO:0000256" key="5">
    <source>
        <dbReference type="ARBA" id="ARBA00022764"/>
    </source>
</evidence>
<sequence length="550" mass="60634">MFLKRKITVMATVALLSSSLLAGCSSSGGGTGSSGGGGAATAEEVLANKNARAALSMAIDKQALCDVILNNGSIPSNTYTPKKLALNEGKDYTDLLKDAGYSYNEEAAKEAWAKAKEEVGFDTVELEFLTFDHDSGKRTGEFVQGELADLEGLTVKVTNLPFKQKLARETKGDFDFSFTGWGADYPDPLTFLSTMQKGGQYANQVGYANEDFNKLMAEAKKLPTADGYKKYAEAEKIMLEDAYLAPLFQKGASYLEKDYVSGIVNNTWGADFTYTYADVNKPEKVLNLATSSDIPTLDISKATDQSSFQTVNSTMEGLTRIDEKGNVKPGVAEKWQASEDGLTWTFNLRKNSTWSDGTPVTAKDFEYSWKRTLNPETASEYAYIMDDIVGATDVADKGVDGVGVKALDDYTLEVKLNRPVPYFPQLMSFQVFYPQSQAFVEKCGEKYGTKAEYQLYNGPFTLTSWKMEDQFSMDKNPNYWDAENVKLNKINTKVVKETGAEVNLYNDGQIDRAALTSDYVDKYKDSKDFKTRESASTFMLQINGGKGAKK</sequence>
<keyword evidence="5" id="KW-0574">Periplasm</keyword>
<evidence type="ECO:0000256" key="2">
    <source>
        <dbReference type="ARBA" id="ARBA00005695"/>
    </source>
</evidence>
<comment type="subunit">
    <text evidence="8">The complex is composed of two ATP-binding proteins (OppD and OppF), two transmembrane proteins (OppB and OppC) and a solute-binding protein (OppA).</text>
</comment>
<keyword evidence="4 10" id="KW-0732">Signal</keyword>
<comment type="subcellular location">
    <subcellularLocation>
        <location evidence="1">Periplasm</location>
    </subcellularLocation>
</comment>
<dbReference type="STRING" id="1121325.SAMN04515677_10711"/>
<dbReference type="Proteomes" id="UP000199068">
    <property type="component" value="Unassembled WGS sequence"/>
</dbReference>
<evidence type="ECO:0000313" key="13">
    <source>
        <dbReference type="Proteomes" id="UP000199068"/>
    </source>
</evidence>
<dbReference type="GO" id="GO:0015031">
    <property type="term" value="P:protein transport"/>
    <property type="evidence" value="ECO:0007669"/>
    <property type="project" value="UniProtKB-KW"/>
</dbReference>
<proteinExistence type="inferred from homology"/>
<evidence type="ECO:0000256" key="7">
    <source>
        <dbReference type="ARBA" id="ARBA00023157"/>
    </source>
</evidence>
<keyword evidence="13" id="KW-1185">Reference proteome</keyword>
<feature type="signal peptide" evidence="10">
    <location>
        <begin position="1"/>
        <end position="22"/>
    </location>
</feature>
<dbReference type="FunFam" id="3.10.105.10:FF:000001">
    <property type="entry name" value="Oligopeptide ABC transporter, oligopeptide-binding protein"/>
    <property type="match status" value="1"/>
</dbReference>
<feature type="domain" description="Solute-binding protein family 5" evidence="11">
    <location>
        <begin position="42"/>
        <end position="201"/>
    </location>
</feature>
<organism evidence="12 13">
    <name type="scientific">Romboutsia lituseburensis DSM 797</name>
    <dbReference type="NCBI Taxonomy" id="1121325"/>
    <lineage>
        <taxon>Bacteria</taxon>
        <taxon>Bacillati</taxon>
        <taxon>Bacillota</taxon>
        <taxon>Clostridia</taxon>
        <taxon>Peptostreptococcales</taxon>
        <taxon>Peptostreptococcaceae</taxon>
        <taxon>Romboutsia</taxon>
    </lineage>
</organism>
<dbReference type="Gene3D" id="3.90.76.10">
    <property type="entry name" value="Dipeptide-binding Protein, Domain 1"/>
    <property type="match status" value="1"/>
</dbReference>
<dbReference type="SUPFAM" id="SSF53850">
    <property type="entry name" value="Periplasmic binding protein-like II"/>
    <property type="match status" value="2"/>
</dbReference>